<accession>A0A026WBU5</accession>
<dbReference type="EMBL" id="KK107293">
    <property type="protein sequence ID" value="EZA53443.1"/>
    <property type="molecule type" value="Genomic_DNA"/>
</dbReference>
<gene>
    <name evidence="2" type="ORF">X777_06524</name>
</gene>
<keyword evidence="1" id="KW-0732">Signal</keyword>
<evidence type="ECO:0000313" key="2">
    <source>
        <dbReference type="EMBL" id="EZA53443.1"/>
    </source>
</evidence>
<keyword evidence="3" id="KW-1185">Reference proteome</keyword>
<evidence type="ECO:0000313" key="3">
    <source>
        <dbReference type="Proteomes" id="UP000053097"/>
    </source>
</evidence>
<name>A0A026WBU5_OOCBI</name>
<feature type="chain" id="PRO_5001545692" evidence="1">
    <location>
        <begin position="25"/>
        <end position="53"/>
    </location>
</feature>
<dbReference type="AlphaFoldDB" id="A0A026WBU5"/>
<organism evidence="2 3">
    <name type="scientific">Ooceraea biroi</name>
    <name type="common">Clonal raider ant</name>
    <name type="synonym">Cerapachys biroi</name>
    <dbReference type="NCBI Taxonomy" id="2015173"/>
    <lineage>
        <taxon>Eukaryota</taxon>
        <taxon>Metazoa</taxon>
        <taxon>Ecdysozoa</taxon>
        <taxon>Arthropoda</taxon>
        <taxon>Hexapoda</taxon>
        <taxon>Insecta</taxon>
        <taxon>Pterygota</taxon>
        <taxon>Neoptera</taxon>
        <taxon>Endopterygota</taxon>
        <taxon>Hymenoptera</taxon>
        <taxon>Apocrita</taxon>
        <taxon>Aculeata</taxon>
        <taxon>Formicoidea</taxon>
        <taxon>Formicidae</taxon>
        <taxon>Dorylinae</taxon>
        <taxon>Ooceraea</taxon>
    </lineage>
</organism>
<evidence type="ECO:0000256" key="1">
    <source>
        <dbReference type="SAM" id="SignalP"/>
    </source>
</evidence>
<feature type="signal peptide" evidence="1">
    <location>
        <begin position="1"/>
        <end position="24"/>
    </location>
</feature>
<protein>
    <submittedName>
        <fullName evidence="2">Uncharacterized protein</fullName>
    </submittedName>
</protein>
<proteinExistence type="predicted"/>
<reference evidence="2 3" key="1">
    <citation type="journal article" date="2014" name="Curr. Biol.">
        <title>The genome of the clonal raider ant Cerapachys biroi.</title>
        <authorList>
            <person name="Oxley P.R."/>
            <person name="Ji L."/>
            <person name="Fetter-Pruneda I."/>
            <person name="McKenzie S.K."/>
            <person name="Li C."/>
            <person name="Hu H."/>
            <person name="Zhang G."/>
            <person name="Kronauer D.J."/>
        </authorList>
    </citation>
    <scope>NUCLEOTIDE SEQUENCE [LARGE SCALE GENOMIC DNA]</scope>
</reference>
<dbReference type="Proteomes" id="UP000053097">
    <property type="component" value="Unassembled WGS sequence"/>
</dbReference>
<sequence>MCAGVPFLCVIFMQNLLSVHGVHGACVRGVHCGAAFTLYTYNVDITSTMCRRV</sequence>